<keyword evidence="2" id="KW-1133">Transmembrane helix</keyword>
<gene>
    <name evidence="3" type="ORF">HKBW3S25_01049</name>
</gene>
<organism evidence="3 4">
    <name type="scientific">Candidatus Hakubella thermalkaliphila</name>
    <dbReference type="NCBI Taxonomy" id="2754717"/>
    <lineage>
        <taxon>Bacteria</taxon>
        <taxon>Bacillati</taxon>
        <taxon>Actinomycetota</taxon>
        <taxon>Actinomycetota incertae sedis</taxon>
        <taxon>Candidatus Hakubellales</taxon>
        <taxon>Candidatus Hakubellaceae</taxon>
        <taxon>Candidatus Hakubella</taxon>
    </lineage>
</organism>
<keyword evidence="2" id="KW-0472">Membrane</keyword>
<proteinExistence type="predicted"/>
<dbReference type="AlphaFoldDB" id="A0A6V8NZ75"/>
<feature type="compositionally biased region" description="Basic and acidic residues" evidence="1">
    <location>
        <begin position="27"/>
        <end position="40"/>
    </location>
</feature>
<evidence type="ECO:0000256" key="2">
    <source>
        <dbReference type="SAM" id="Phobius"/>
    </source>
</evidence>
<evidence type="ECO:0000313" key="3">
    <source>
        <dbReference type="EMBL" id="GFP25569.1"/>
    </source>
</evidence>
<protein>
    <submittedName>
        <fullName evidence="3">Uncharacterized protein</fullName>
    </submittedName>
</protein>
<dbReference type="Proteomes" id="UP000543224">
    <property type="component" value="Unassembled WGS sequence"/>
</dbReference>
<name>A0A6V8NZ75_9ACTN</name>
<sequence length="69" mass="7698">MMEFLIPILLIFIIVIIRLLSAIVGERRRSEAPAKERGDTVKPVPPETAGPPRAEIRKTPWLQPTLASP</sequence>
<feature type="region of interest" description="Disordered" evidence="1">
    <location>
        <begin position="27"/>
        <end position="69"/>
    </location>
</feature>
<feature type="non-terminal residue" evidence="3">
    <location>
        <position position="69"/>
    </location>
</feature>
<accession>A0A6V8NZ75</accession>
<keyword evidence="2" id="KW-0812">Transmembrane</keyword>
<feature type="transmembrane region" description="Helical" evidence="2">
    <location>
        <begin position="6"/>
        <end position="25"/>
    </location>
</feature>
<evidence type="ECO:0000313" key="4">
    <source>
        <dbReference type="Proteomes" id="UP000543224"/>
    </source>
</evidence>
<dbReference type="EMBL" id="BLRX01000126">
    <property type="protein sequence ID" value="GFP25569.1"/>
    <property type="molecule type" value="Genomic_DNA"/>
</dbReference>
<reference evidence="3 4" key="1">
    <citation type="journal article" date="2020" name="Front. Microbiol.">
        <title>Single-cell genomics of novel Actinobacteria with the Wood-Ljungdahl pathway discovered in a serpentinizing system.</title>
        <authorList>
            <person name="Merino N."/>
            <person name="Kawai M."/>
            <person name="Boyd E.S."/>
            <person name="Colman D.R."/>
            <person name="McGlynn S.E."/>
            <person name="Nealson K.H."/>
            <person name="Kurokawa K."/>
            <person name="Hongoh Y."/>
        </authorList>
    </citation>
    <scope>NUCLEOTIDE SEQUENCE [LARGE SCALE GENOMIC DNA]</scope>
    <source>
        <strain evidence="3 4">S25</strain>
    </source>
</reference>
<comment type="caution">
    <text evidence="3">The sequence shown here is derived from an EMBL/GenBank/DDBJ whole genome shotgun (WGS) entry which is preliminary data.</text>
</comment>
<evidence type="ECO:0000256" key="1">
    <source>
        <dbReference type="SAM" id="MobiDB-lite"/>
    </source>
</evidence>